<evidence type="ECO:0000256" key="2">
    <source>
        <dbReference type="ARBA" id="ARBA00022630"/>
    </source>
</evidence>
<dbReference type="PROSITE" id="PS51349">
    <property type="entry name" value="FMN_HYDROXY_ACID_DH_2"/>
    <property type="match status" value="1"/>
</dbReference>
<sequence length="93" mass="10272">MIFVFFAACQAHGVPMIVSTLSTTALEDVRMSAPKAVLWFQLHVFKNRAITMSLVRRAEASGYGALVVTVGSPFYGNRFADARNKFKMPKGLM</sequence>
<dbReference type="InterPro" id="IPR000262">
    <property type="entry name" value="FMN-dep_DH"/>
</dbReference>
<keyword evidence="4" id="KW-0560">Oxidoreductase</keyword>
<evidence type="ECO:0000313" key="7">
    <source>
        <dbReference type="Proteomes" id="UP000821853"/>
    </source>
</evidence>
<keyword evidence="2" id="KW-0285">Flavoprotein</keyword>
<evidence type="ECO:0000256" key="1">
    <source>
        <dbReference type="ARBA" id="ARBA00001917"/>
    </source>
</evidence>
<name>A0A9J6G8A3_HAELO</name>
<dbReference type="AlphaFoldDB" id="A0A9J6G8A3"/>
<dbReference type="PANTHER" id="PTHR10578:SF107">
    <property type="entry name" value="2-HYDROXYACID OXIDASE 1"/>
    <property type="match status" value="1"/>
</dbReference>
<dbReference type="SUPFAM" id="SSF51395">
    <property type="entry name" value="FMN-linked oxidoreductases"/>
    <property type="match status" value="1"/>
</dbReference>
<dbReference type="EMBL" id="JABSTR010000005">
    <property type="protein sequence ID" value="KAH9371387.1"/>
    <property type="molecule type" value="Genomic_DNA"/>
</dbReference>
<dbReference type="Proteomes" id="UP000821853">
    <property type="component" value="Chromosome 3"/>
</dbReference>
<evidence type="ECO:0000256" key="3">
    <source>
        <dbReference type="ARBA" id="ARBA00022643"/>
    </source>
</evidence>
<keyword evidence="3" id="KW-0288">FMN</keyword>
<dbReference type="PANTHER" id="PTHR10578">
    <property type="entry name" value="S -2-HYDROXY-ACID OXIDASE-RELATED"/>
    <property type="match status" value="1"/>
</dbReference>
<dbReference type="OMA" id="FTREYAP"/>
<dbReference type="OrthoDB" id="25826at2759"/>
<dbReference type="VEuPathDB" id="VectorBase:HLOH_046586"/>
<evidence type="ECO:0000259" key="5">
    <source>
        <dbReference type="PROSITE" id="PS51349"/>
    </source>
</evidence>
<keyword evidence="7" id="KW-1185">Reference proteome</keyword>
<reference evidence="6 7" key="1">
    <citation type="journal article" date="2020" name="Cell">
        <title>Large-Scale Comparative Analyses of Tick Genomes Elucidate Their Genetic Diversity and Vector Capacities.</title>
        <authorList>
            <consortium name="Tick Genome and Microbiome Consortium (TIGMIC)"/>
            <person name="Jia N."/>
            <person name="Wang J."/>
            <person name="Shi W."/>
            <person name="Du L."/>
            <person name="Sun Y."/>
            <person name="Zhan W."/>
            <person name="Jiang J.F."/>
            <person name="Wang Q."/>
            <person name="Zhang B."/>
            <person name="Ji P."/>
            <person name="Bell-Sakyi L."/>
            <person name="Cui X.M."/>
            <person name="Yuan T.T."/>
            <person name="Jiang B.G."/>
            <person name="Yang W.F."/>
            <person name="Lam T.T."/>
            <person name="Chang Q.C."/>
            <person name="Ding S.J."/>
            <person name="Wang X.J."/>
            <person name="Zhu J.G."/>
            <person name="Ruan X.D."/>
            <person name="Zhao L."/>
            <person name="Wei J.T."/>
            <person name="Ye R.Z."/>
            <person name="Que T.C."/>
            <person name="Du C.H."/>
            <person name="Zhou Y.H."/>
            <person name="Cheng J.X."/>
            <person name="Dai P.F."/>
            <person name="Guo W.B."/>
            <person name="Han X.H."/>
            <person name="Huang E.J."/>
            <person name="Li L.F."/>
            <person name="Wei W."/>
            <person name="Gao Y.C."/>
            <person name="Liu J.Z."/>
            <person name="Shao H.Z."/>
            <person name="Wang X."/>
            <person name="Wang C.C."/>
            <person name="Yang T.C."/>
            <person name="Huo Q.B."/>
            <person name="Li W."/>
            <person name="Chen H.Y."/>
            <person name="Chen S.E."/>
            <person name="Zhou L.G."/>
            <person name="Ni X.B."/>
            <person name="Tian J.H."/>
            <person name="Sheng Y."/>
            <person name="Liu T."/>
            <person name="Pan Y.S."/>
            <person name="Xia L.Y."/>
            <person name="Li J."/>
            <person name="Zhao F."/>
            <person name="Cao W.C."/>
        </authorList>
    </citation>
    <scope>NUCLEOTIDE SEQUENCE [LARGE SCALE GENOMIC DNA]</scope>
    <source>
        <strain evidence="6">HaeL-2018</strain>
    </source>
</reference>
<protein>
    <recommendedName>
        <fullName evidence="5">FMN hydroxy acid dehydrogenase domain-containing protein</fullName>
    </recommendedName>
</protein>
<feature type="domain" description="FMN hydroxy acid dehydrogenase" evidence="5">
    <location>
        <begin position="1"/>
        <end position="93"/>
    </location>
</feature>
<proteinExistence type="predicted"/>
<dbReference type="Pfam" id="PF01070">
    <property type="entry name" value="FMN_dh"/>
    <property type="match status" value="1"/>
</dbReference>
<accession>A0A9J6G8A3</accession>
<evidence type="ECO:0000313" key="6">
    <source>
        <dbReference type="EMBL" id="KAH9371387.1"/>
    </source>
</evidence>
<organism evidence="6 7">
    <name type="scientific">Haemaphysalis longicornis</name>
    <name type="common">Bush tick</name>
    <dbReference type="NCBI Taxonomy" id="44386"/>
    <lineage>
        <taxon>Eukaryota</taxon>
        <taxon>Metazoa</taxon>
        <taxon>Ecdysozoa</taxon>
        <taxon>Arthropoda</taxon>
        <taxon>Chelicerata</taxon>
        <taxon>Arachnida</taxon>
        <taxon>Acari</taxon>
        <taxon>Parasitiformes</taxon>
        <taxon>Ixodida</taxon>
        <taxon>Ixodoidea</taxon>
        <taxon>Ixodidae</taxon>
        <taxon>Haemaphysalinae</taxon>
        <taxon>Haemaphysalis</taxon>
    </lineage>
</organism>
<gene>
    <name evidence="6" type="ORF">HPB48_021611</name>
</gene>
<dbReference type="Gene3D" id="3.20.20.70">
    <property type="entry name" value="Aldolase class I"/>
    <property type="match status" value="1"/>
</dbReference>
<dbReference type="GO" id="GO:0016491">
    <property type="term" value="F:oxidoreductase activity"/>
    <property type="evidence" value="ECO:0007669"/>
    <property type="project" value="UniProtKB-KW"/>
</dbReference>
<dbReference type="InterPro" id="IPR037396">
    <property type="entry name" value="FMN_HAD"/>
</dbReference>
<dbReference type="InterPro" id="IPR013785">
    <property type="entry name" value="Aldolase_TIM"/>
</dbReference>
<evidence type="ECO:0000256" key="4">
    <source>
        <dbReference type="ARBA" id="ARBA00023002"/>
    </source>
</evidence>
<comment type="caution">
    <text evidence="6">The sequence shown here is derived from an EMBL/GenBank/DDBJ whole genome shotgun (WGS) entry which is preliminary data.</text>
</comment>
<comment type="cofactor">
    <cofactor evidence="1">
        <name>FMN</name>
        <dbReference type="ChEBI" id="CHEBI:58210"/>
    </cofactor>
</comment>